<organism evidence="1 2">
    <name type="scientific">Thiomicrospira aerophila AL3</name>
    <dbReference type="NCBI Taxonomy" id="717772"/>
    <lineage>
        <taxon>Bacteria</taxon>
        <taxon>Pseudomonadati</taxon>
        <taxon>Pseudomonadota</taxon>
        <taxon>Gammaproteobacteria</taxon>
        <taxon>Thiotrichales</taxon>
        <taxon>Piscirickettsiaceae</taxon>
        <taxon>Thiomicrospira</taxon>
    </lineage>
</organism>
<proteinExistence type="predicted"/>
<dbReference type="KEGG" id="tao:THIAE_02765"/>
<dbReference type="EMBL" id="CP007030">
    <property type="protein sequence ID" value="AHF02202.1"/>
    <property type="molecule type" value="Genomic_DNA"/>
</dbReference>
<gene>
    <name evidence="1" type="ORF">THIAE_02765</name>
</gene>
<dbReference type="InParanoid" id="W0DUV2"/>
<dbReference type="HOGENOM" id="CLU_3259140_0_0_6"/>
<accession>W0DUV2</accession>
<dbReference type="STRING" id="717772.THIAE_02765"/>
<keyword evidence="2" id="KW-1185">Reference proteome</keyword>
<dbReference type="AlphaFoldDB" id="W0DUV2"/>
<evidence type="ECO:0000313" key="1">
    <source>
        <dbReference type="EMBL" id="AHF02202.1"/>
    </source>
</evidence>
<reference evidence="1 2" key="1">
    <citation type="submission" date="2013-12" db="EMBL/GenBank/DDBJ databases">
        <authorList>
            <consortium name="DOE Joint Genome Institute"/>
            <person name="Kappler U."/>
            <person name="Huntemann M."/>
            <person name="Han J."/>
            <person name="Chen A."/>
            <person name="Kyrpides N."/>
            <person name="Mavromatis K."/>
            <person name="Markowitz V."/>
            <person name="Palaniappan K."/>
            <person name="Ivanova N."/>
            <person name="Schaumberg A."/>
            <person name="Pati A."/>
            <person name="Liolios K."/>
            <person name="Nordberg H.P."/>
            <person name="Cantor M.N."/>
            <person name="Hua S.X."/>
            <person name="Woyke T."/>
        </authorList>
    </citation>
    <scope>NUCLEOTIDE SEQUENCE [LARGE SCALE GENOMIC DNA]</scope>
    <source>
        <strain evidence="2">AL2</strain>
    </source>
</reference>
<evidence type="ECO:0000313" key="2">
    <source>
        <dbReference type="Proteomes" id="UP000005380"/>
    </source>
</evidence>
<dbReference type="Proteomes" id="UP000005380">
    <property type="component" value="Chromosome"/>
</dbReference>
<dbReference type="RefSeq" id="WP_006459971.1">
    <property type="nucleotide sequence ID" value="NZ_CP007030.1"/>
</dbReference>
<name>W0DUV2_9GAMM</name>
<protein>
    <submittedName>
        <fullName evidence="1">Uncharacterized protein</fullName>
    </submittedName>
</protein>
<sequence length="42" mass="4900">MQTLADLTEQAEDLLSIYIADIYTNASNVVDFFFRRNRFQIG</sequence>